<evidence type="ECO:0000256" key="4">
    <source>
        <dbReference type="ARBA" id="ARBA00022729"/>
    </source>
</evidence>
<keyword evidence="7" id="KW-0325">Glycoprotein</keyword>
<dbReference type="SUPFAM" id="SSF82153">
    <property type="entry name" value="FAS1 domain"/>
    <property type="match status" value="2"/>
</dbReference>
<evidence type="ECO:0000256" key="3">
    <source>
        <dbReference type="ARBA" id="ARBA00022525"/>
    </source>
</evidence>
<dbReference type="EMBL" id="JBCNJP010000014">
    <property type="protein sequence ID" value="KAK9068534.1"/>
    <property type="molecule type" value="Genomic_DNA"/>
</dbReference>
<keyword evidence="6" id="KW-0654">Proteoglycan</keyword>
<sequence length="460" mass="50280">MDSQIYGALNLIMFFLAAINVNSLPQHVLPKSTSTQISSNSVLVALLDSHYTELSELVEKALLLQTLEQAVTQHNITIFAPSNEALERQMDPEFKRFLLEPRNLKSLQNLLMYHMIPARVGSNDWPREGTDSAHHNTLCVDESESDNRLMLSKGNSGEKIVGGVARVVRPDDVIRPDGLIHGIERLLVPQSVQEDFNRRRNLGSISAVLPEGAPVVDPRTHRLKNSKSLKKPVTPGSPPALPVYDAMAPGPSLAPAPAPGPGGARHHFDGESQVKDFIHTLLHYGGYNELADILVNLTSLATEMGKLVSEGYVLTVLAPNDEAMAKLTTDQLSDPGAPEQIMYYHIIPEYQTEESMYNSVRRFGKVQYDTLRLPHKVAAEEADGSVKFGQGEETAYLFDPDIYTDGRISVQGIDGVLFPVGSLEGKVVAPATAPKVVTKQRRGKLMEIGCTITGAFGQSC</sequence>
<evidence type="ECO:0000256" key="7">
    <source>
        <dbReference type="ARBA" id="ARBA00023180"/>
    </source>
</evidence>
<protein>
    <recommendedName>
        <fullName evidence="10">FAS1 domain-containing protein</fullName>
    </recommendedName>
</protein>
<proteinExistence type="inferred from homology"/>
<dbReference type="Pfam" id="PF02469">
    <property type="entry name" value="Fasciclin"/>
    <property type="match status" value="2"/>
</dbReference>
<dbReference type="PANTHER" id="PTHR32499">
    <property type="entry name" value="FASCICLIN-LIKE ARABINOGALACTAN PROTEIN 16"/>
    <property type="match status" value="1"/>
</dbReference>
<accession>A0AAP0H144</accession>
<keyword evidence="5" id="KW-0677">Repeat</keyword>
<dbReference type="AlphaFoldDB" id="A0AAP0H144"/>
<dbReference type="Gene3D" id="2.30.180.10">
    <property type="entry name" value="FAS1 domain"/>
    <property type="match status" value="2"/>
</dbReference>
<evidence type="ECO:0000313" key="12">
    <source>
        <dbReference type="Proteomes" id="UP001408789"/>
    </source>
</evidence>
<feature type="signal peptide" evidence="9">
    <location>
        <begin position="1"/>
        <end position="23"/>
    </location>
</feature>
<gene>
    <name evidence="11" type="ORF">SSX86_012649</name>
</gene>
<dbReference type="SMART" id="SM00554">
    <property type="entry name" value="FAS1"/>
    <property type="match status" value="2"/>
</dbReference>
<comment type="function">
    <text evidence="8">May be a cell surface adhesion protein.</text>
</comment>
<comment type="subcellular location">
    <subcellularLocation>
        <location evidence="1">Secreted</location>
    </subcellularLocation>
</comment>
<dbReference type="Proteomes" id="UP001408789">
    <property type="component" value="Unassembled WGS sequence"/>
</dbReference>
<comment type="similarity">
    <text evidence="2">Belongs to the fasciclin-like AGP family.</text>
</comment>
<evidence type="ECO:0000256" key="2">
    <source>
        <dbReference type="ARBA" id="ARBA00007843"/>
    </source>
</evidence>
<dbReference type="InterPro" id="IPR000782">
    <property type="entry name" value="FAS1_domain"/>
</dbReference>
<dbReference type="PANTHER" id="PTHR32499:SF13">
    <property type="entry name" value="FAS1 DOMAIN-CONTAINING PROTEIN"/>
    <property type="match status" value="1"/>
</dbReference>
<feature type="domain" description="FAS1" evidence="10">
    <location>
        <begin position="38"/>
        <end position="187"/>
    </location>
</feature>
<name>A0AAP0H144_9ASTR</name>
<evidence type="ECO:0000256" key="9">
    <source>
        <dbReference type="SAM" id="SignalP"/>
    </source>
</evidence>
<keyword evidence="4 9" id="KW-0732">Signal</keyword>
<dbReference type="InterPro" id="IPR036378">
    <property type="entry name" value="FAS1_dom_sf"/>
</dbReference>
<feature type="domain" description="FAS1" evidence="10">
    <location>
        <begin position="274"/>
        <end position="417"/>
    </location>
</feature>
<dbReference type="PROSITE" id="PS50213">
    <property type="entry name" value="FAS1"/>
    <property type="match status" value="2"/>
</dbReference>
<evidence type="ECO:0000256" key="8">
    <source>
        <dbReference type="ARBA" id="ARBA00024686"/>
    </source>
</evidence>
<reference evidence="11 12" key="1">
    <citation type="submission" date="2024-04" db="EMBL/GenBank/DDBJ databases">
        <title>The reference genome of an endangered Asteraceae, Deinandra increscens subsp. villosa, native to the Central Coast of California.</title>
        <authorList>
            <person name="Guilliams M."/>
            <person name="Hasenstab-Lehman K."/>
            <person name="Meyer R."/>
            <person name="Mcevoy S."/>
        </authorList>
    </citation>
    <scope>NUCLEOTIDE SEQUENCE [LARGE SCALE GENOMIC DNA]</scope>
    <source>
        <tissue evidence="11">Leaf</tissue>
    </source>
</reference>
<organism evidence="11 12">
    <name type="scientific">Deinandra increscens subsp. villosa</name>
    <dbReference type="NCBI Taxonomy" id="3103831"/>
    <lineage>
        <taxon>Eukaryota</taxon>
        <taxon>Viridiplantae</taxon>
        <taxon>Streptophyta</taxon>
        <taxon>Embryophyta</taxon>
        <taxon>Tracheophyta</taxon>
        <taxon>Spermatophyta</taxon>
        <taxon>Magnoliopsida</taxon>
        <taxon>eudicotyledons</taxon>
        <taxon>Gunneridae</taxon>
        <taxon>Pentapetalae</taxon>
        <taxon>asterids</taxon>
        <taxon>campanulids</taxon>
        <taxon>Asterales</taxon>
        <taxon>Asteraceae</taxon>
        <taxon>Asteroideae</taxon>
        <taxon>Heliantheae alliance</taxon>
        <taxon>Madieae</taxon>
        <taxon>Madiinae</taxon>
        <taxon>Deinandra</taxon>
    </lineage>
</organism>
<feature type="chain" id="PRO_5043030042" description="FAS1 domain-containing protein" evidence="9">
    <location>
        <begin position="24"/>
        <end position="460"/>
    </location>
</feature>
<keyword evidence="3" id="KW-0964">Secreted</keyword>
<evidence type="ECO:0000313" key="11">
    <source>
        <dbReference type="EMBL" id="KAK9068534.1"/>
    </source>
</evidence>
<dbReference type="InterPro" id="IPR044654">
    <property type="entry name" value="FLA15/16/17/18"/>
</dbReference>
<evidence type="ECO:0000259" key="10">
    <source>
        <dbReference type="PROSITE" id="PS50213"/>
    </source>
</evidence>
<evidence type="ECO:0000256" key="1">
    <source>
        <dbReference type="ARBA" id="ARBA00004613"/>
    </source>
</evidence>
<evidence type="ECO:0000256" key="5">
    <source>
        <dbReference type="ARBA" id="ARBA00022737"/>
    </source>
</evidence>
<evidence type="ECO:0000256" key="6">
    <source>
        <dbReference type="ARBA" id="ARBA00022974"/>
    </source>
</evidence>
<keyword evidence="12" id="KW-1185">Reference proteome</keyword>
<dbReference type="GO" id="GO:0005576">
    <property type="term" value="C:extracellular region"/>
    <property type="evidence" value="ECO:0007669"/>
    <property type="project" value="UniProtKB-SubCell"/>
</dbReference>
<comment type="caution">
    <text evidence="11">The sequence shown here is derived from an EMBL/GenBank/DDBJ whole genome shotgun (WGS) entry which is preliminary data.</text>
</comment>
<dbReference type="FunFam" id="2.30.180.10:FF:000011">
    <property type="entry name" value="Fasciclin-like arabinogalactan protein 16"/>
    <property type="match status" value="1"/>
</dbReference>